<dbReference type="AlphaFoldDB" id="A0A2P2QU78"/>
<protein>
    <submittedName>
        <fullName evidence="1">Uncharacterized protein</fullName>
    </submittedName>
</protein>
<reference evidence="1" key="1">
    <citation type="submission" date="2018-02" db="EMBL/GenBank/DDBJ databases">
        <title>Rhizophora mucronata_Transcriptome.</title>
        <authorList>
            <person name="Meera S.P."/>
            <person name="Sreeshan A."/>
            <person name="Augustine A."/>
        </authorList>
    </citation>
    <scope>NUCLEOTIDE SEQUENCE</scope>
    <source>
        <tissue evidence="1">Leaf</tissue>
    </source>
</reference>
<proteinExistence type="predicted"/>
<name>A0A2P2QU78_RHIMU</name>
<evidence type="ECO:0000313" key="1">
    <source>
        <dbReference type="EMBL" id="MBX70553.1"/>
    </source>
</evidence>
<accession>A0A2P2QU78</accession>
<sequence>MFKYYAIVTKPFCILDQIKVSYSHTMIFLYLSDRISSLCPNL</sequence>
<dbReference type="EMBL" id="GGEC01090069">
    <property type="protein sequence ID" value="MBX70553.1"/>
    <property type="molecule type" value="Transcribed_RNA"/>
</dbReference>
<organism evidence="1">
    <name type="scientific">Rhizophora mucronata</name>
    <name type="common">Asiatic mangrove</name>
    <dbReference type="NCBI Taxonomy" id="61149"/>
    <lineage>
        <taxon>Eukaryota</taxon>
        <taxon>Viridiplantae</taxon>
        <taxon>Streptophyta</taxon>
        <taxon>Embryophyta</taxon>
        <taxon>Tracheophyta</taxon>
        <taxon>Spermatophyta</taxon>
        <taxon>Magnoliopsida</taxon>
        <taxon>eudicotyledons</taxon>
        <taxon>Gunneridae</taxon>
        <taxon>Pentapetalae</taxon>
        <taxon>rosids</taxon>
        <taxon>fabids</taxon>
        <taxon>Malpighiales</taxon>
        <taxon>Rhizophoraceae</taxon>
        <taxon>Rhizophora</taxon>
    </lineage>
</organism>